<dbReference type="GO" id="GO:0004497">
    <property type="term" value="F:monooxygenase activity"/>
    <property type="evidence" value="ECO:0007669"/>
    <property type="project" value="InterPro"/>
</dbReference>
<dbReference type="PANTHER" id="PTHR43747:SF4">
    <property type="entry name" value="FLAVIN-DEPENDENT TRYPTOPHAN HALOGENASE"/>
    <property type="match status" value="1"/>
</dbReference>
<keyword evidence="2" id="KW-0274">FAD</keyword>
<dbReference type="InterPro" id="IPR033856">
    <property type="entry name" value="Trp_halogen"/>
</dbReference>
<gene>
    <name evidence="3" type="primary">prnA</name>
    <name evidence="3" type="ORF">GCM10007100_38350</name>
</gene>
<keyword evidence="2" id="KW-0547">Nucleotide-binding</keyword>
<sequence>MIKNLVVLGSGSAGLIAALSFRRKLPQIQVSVVRDPSIGVIGVGEGTTPNFPRHLFDYLGIPRKTFYELAEPTWKLGIRFNWGAREHFNYTFAPQLDARLAQLPLPNGFYCDEVFDNLDLSSALMNQGKVFPAQANGCPDIQPWHAFHIENEKFVAVLEKIAVASGVEFIDGRVDDCRRNDNGLKAILLEDGRLIEGDYFIDCSGFRSELLGKALQEPFLDFKKTLFCDRAVVGGWERTEEPILPYTTSEQMSTGWCWQIEHERLINRGYVYCSDMISDEEAANEFRAKNPKVPDDPRIVKFRSGCYQRMWVDNVVAIGNAGGFVEPLEATALMIVCSHVQTLINFIQHSQLAPSPSMRDLYNRVTHETWLDIRDFLGLHYKPDTAMKTPFWDRCREETDLSGIEELLEFYRENGPTGFCRYSLQSTQNDFGLEGYLVMLLGHRVPHQKPYQPTDEECKIWRAHLEANKRKAQGGLTVEEALAYVRDPRWQWHDNPQG</sequence>
<keyword evidence="2" id="KW-0285">Flavoprotein</keyword>
<dbReference type="SUPFAM" id="SSF51905">
    <property type="entry name" value="FAD/NAD(P)-binding domain"/>
    <property type="match status" value="1"/>
</dbReference>
<evidence type="ECO:0000256" key="1">
    <source>
        <dbReference type="PIRSR" id="PIRSR011396-1"/>
    </source>
</evidence>
<dbReference type="RefSeq" id="WP_189574048.1">
    <property type="nucleotide sequence ID" value="NZ_BMXI01000022.1"/>
</dbReference>
<dbReference type="PANTHER" id="PTHR43747">
    <property type="entry name" value="FAD-BINDING PROTEIN"/>
    <property type="match status" value="1"/>
</dbReference>
<organism evidence="3 4">
    <name type="scientific">Roseibacillus persicicus</name>
    <dbReference type="NCBI Taxonomy" id="454148"/>
    <lineage>
        <taxon>Bacteria</taxon>
        <taxon>Pseudomonadati</taxon>
        <taxon>Verrucomicrobiota</taxon>
        <taxon>Verrucomicrobiia</taxon>
        <taxon>Verrucomicrobiales</taxon>
        <taxon>Verrucomicrobiaceae</taxon>
        <taxon>Roseibacillus</taxon>
    </lineage>
</organism>
<evidence type="ECO:0000313" key="3">
    <source>
        <dbReference type="EMBL" id="GHC66795.1"/>
    </source>
</evidence>
<dbReference type="GO" id="GO:0000166">
    <property type="term" value="F:nucleotide binding"/>
    <property type="evidence" value="ECO:0007669"/>
    <property type="project" value="UniProtKB-KW"/>
</dbReference>
<comment type="caution">
    <text evidence="3">The sequence shown here is derived from an EMBL/GenBank/DDBJ whole genome shotgun (WGS) entry which is preliminary data.</text>
</comment>
<protein>
    <submittedName>
        <fullName evidence="3">Tryptophan halogenase</fullName>
    </submittedName>
</protein>
<name>A0A918WQJ0_9BACT</name>
<keyword evidence="4" id="KW-1185">Reference proteome</keyword>
<dbReference type="InterPro" id="IPR006905">
    <property type="entry name" value="Flavin_halogenase"/>
</dbReference>
<proteinExistence type="predicted"/>
<accession>A0A918WQJ0</accession>
<evidence type="ECO:0000313" key="4">
    <source>
        <dbReference type="Proteomes" id="UP000644507"/>
    </source>
</evidence>
<dbReference type="PIRSF" id="PIRSF011396">
    <property type="entry name" value="Trp_halogenase"/>
    <property type="match status" value="1"/>
</dbReference>
<feature type="active site" evidence="1">
    <location>
        <position position="75"/>
    </location>
</feature>
<feature type="binding site" evidence="2">
    <location>
        <position position="75"/>
    </location>
    <ligand>
        <name>7-chloro-L-tryptophan</name>
        <dbReference type="ChEBI" id="CHEBI:58713"/>
    </ligand>
</feature>
<dbReference type="Gene3D" id="3.50.50.60">
    <property type="entry name" value="FAD/NAD(P)-binding domain"/>
    <property type="match status" value="1"/>
</dbReference>
<evidence type="ECO:0000256" key="2">
    <source>
        <dbReference type="PIRSR" id="PIRSR011396-2"/>
    </source>
</evidence>
<feature type="binding site" evidence="2">
    <location>
        <position position="329"/>
    </location>
    <ligand>
        <name>L-tryptophan</name>
        <dbReference type="ChEBI" id="CHEBI:57912"/>
    </ligand>
</feature>
<dbReference type="Pfam" id="PF04820">
    <property type="entry name" value="Trp_halogenase"/>
    <property type="match status" value="1"/>
</dbReference>
<dbReference type="AlphaFoldDB" id="A0A918WQJ0"/>
<dbReference type="EMBL" id="BMXI01000022">
    <property type="protein sequence ID" value="GHC66795.1"/>
    <property type="molecule type" value="Genomic_DNA"/>
</dbReference>
<reference evidence="3" key="2">
    <citation type="submission" date="2020-09" db="EMBL/GenBank/DDBJ databases">
        <authorList>
            <person name="Sun Q."/>
            <person name="Kim S."/>
        </authorList>
    </citation>
    <scope>NUCLEOTIDE SEQUENCE</scope>
    <source>
        <strain evidence="3">KCTC 12988</strain>
    </source>
</reference>
<dbReference type="Proteomes" id="UP000644507">
    <property type="component" value="Unassembled WGS sequence"/>
</dbReference>
<feature type="binding site" evidence="2">
    <location>
        <position position="174"/>
    </location>
    <ligand>
        <name>FAD</name>
        <dbReference type="ChEBI" id="CHEBI:57692"/>
    </ligand>
</feature>
<dbReference type="InterPro" id="IPR036188">
    <property type="entry name" value="FAD/NAD-bd_sf"/>
</dbReference>
<dbReference type="InterPro" id="IPR050816">
    <property type="entry name" value="Flavin-dep_Halogenase_NPB"/>
</dbReference>
<reference evidence="3" key="1">
    <citation type="journal article" date="2014" name="Int. J. Syst. Evol. Microbiol.">
        <title>Complete genome sequence of Corynebacterium casei LMG S-19264T (=DSM 44701T), isolated from a smear-ripened cheese.</title>
        <authorList>
            <consortium name="US DOE Joint Genome Institute (JGI-PGF)"/>
            <person name="Walter F."/>
            <person name="Albersmeier A."/>
            <person name="Kalinowski J."/>
            <person name="Ruckert C."/>
        </authorList>
    </citation>
    <scope>NUCLEOTIDE SEQUENCE</scope>
    <source>
        <strain evidence="3">KCTC 12988</strain>
    </source>
</reference>